<proteinExistence type="inferred from homology"/>
<sequence length="788" mass="88024">MANSILDWQLPPQIEIPPEFVAAIRKCKPTVSGKYAARLLWQRGIREIDRLSGYLDCDKYQPSSPFAFGIEMTAAVERLKKAYIYAEKVAIWGDFDADGVTATSVLWDGLGQFFARGERLSYYIPDRMKESHGLNVAGIKKLAAQGITLIVTCDTGSTNIKEVEYATKLGVDVIVTDHHTLPAKRPPVTAIINPRYFESEHPLFHLSGVAVAYKLVEALYLTLPDIPKQPVEYLLDLVAIGLIADLVQLSGDCRYLAQQGIKRLTQQNQPDIDGFRPGVHKLLQLCKRNGDRPTDISFGIAPRINAISRIHGDASFGVELLTSQDVDRCHELAAETELANTRRKELQKNTTLKVQSKLLDLDLSTTSVIVLVDSNWSPGVLGLVAGQVAQEHGKPTILLSTNSDGDTSKEKAKVARGSARSTQNIDLYQLVNSQSHLLNSFGGHPFAAGMSINLDNIPVFTEAINQQLQAKLGTIPPPSIATDLVVTVADLQVSNGRELFEDLLLLEPYGMGNPAPKLLIKNCQFKDVKNRNIQDFKGKTVQYIRTKFELVDATSSKGFPGLWWGHYEHEIPRVKCDALVELDFNSYEKRFEIRLVEVRPAAIDNKSPNFSDRQFALKILDFRQESIEPAAIDSEPIIWVKQCPSEWDELQCYCQQAIQTSSKLALNYQSTNLATNSEILQQLIGMAKYALQAGESINLYRLRSRLNLSDRAIRLGLDALVEIGFDVSLQNQTNLVTITLSQMQERNELDLYSLITVREFFAAIEEEQFKRNYFLHVPVYAIEASLTT</sequence>
<feature type="domain" description="DDH" evidence="6">
    <location>
        <begin position="88"/>
        <end position="241"/>
    </location>
</feature>
<organism evidence="9 10">
    <name type="scientific">Chamaesiphon polymorphus CCALA 037</name>
    <dbReference type="NCBI Taxonomy" id="2107692"/>
    <lineage>
        <taxon>Bacteria</taxon>
        <taxon>Bacillati</taxon>
        <taxon>Cyanobacteriota</taxon>
        <taxon>Cyanophyceae</taxon>
        <taxon>Gomontiellales</taxon>
        <taxon>Chamaesiphonaceae</taxon>
        <taxon>Chamaesiphon</taxon>
    </lineage>
</organism>
<feature type="domain" description="DHHA1" evidence="7">
    <location>
        <begin position="366"/>
        <end position="469"/>
    </location>
</feature>
<comment type="caution">
    <text evidence="9">The sequence shown here is derived from an EMBL/GenBank/DDBJ whole genome shotgun (WGS) entry which is preliminary data.</text>
</comment>
<keyword evidence="10" id="KW-1185">Reference proteome</keyword>
<dbReference type="Proteomes" id="UP000238937">
    <property type="component" value="Unassembled WGS sequence"/>
</dbReference>
<dbReference type="RefSeq" id="WP_106312633.1">
    <property type="nucleotide sequence ID" value="NZ_PVWO01000643.1"/>
</dbReference>
<dbReference type="GO" id="GO:0006310">
    <property type="term" value="P:DNA recombination"/>
    <property type="evidence" value="ECO:0007669"/>
    <property type="project" value="InterPro"/>
</dbReference>
<dbReference type="Gene3D" id="3.90.1640.30">
    <property type="match status" value="1"/>
</dbReference>
<evidence type="ECO:0000256" key="4">
    <source>
        <dbReference type="ARBA" id="ARBA00022801"/>
    </source>
</evidence>
<evidence type="ECO:0000256" key="1">
    <source>
        <dbReference type="ARBA" id="ARBA00005915"/>
    </source>
</evidence>
<keyword evidence="4" id="KW-0378">Hydrolase</keyword>
<protein>
    <recommendedName>
        <fullName evidence="2">Single-stranded-DNA-specific exonuclease RecJ</fullName>
    </recommendedName>
</protein>
<evidence type="ECO:0000256" key="3">
    <source>
        <dbReference type="ARBA" id="ARBA00022722"/>
    </source>
</evidence>
<dbReference type="SUPFAM" id="SSF64182">
    <property type="entry name" value="DHH phosphoesterases"/>
    <property type="match status" value="1"/>
</dbReference>
<evidence type="ECO:0000313" key="10">
    <source>
        <dbReference type="Proteomes" id="UP000238937"/>
    </source>
</evidence>
<dbReference type="InterPro" id="IPR038763">
    <property type="entry name" value="DHH_sf"/>
</dbReference>
<accession>A0A2T1F838</accession>
<gene>
    <name evidence="9" type="primary">recJ</name>
    <name evidence="9" type="ORF">C7B77_27645</name>
</gene>
<reference evidence="9 10" key="1">
    <citation type="submission" date="2018-03" db="EMBL/GenBank/DDBJ databases">
        <title>The ancient ancestry and fast evolution of plastids.</title>
        <authorList>
            <person name="Moore K.R."/>
            <person name="Magnabosco C."/>
            <person name="Momper L."/>
            <person name="Gold D.A."/>
            <person name="Bosak T."/>
            <person name="Fournier G.P."/>
        </authorList>
    </citation>
    <scope>NUCLEOTIDE SEQUENCE [LARGE SCALE GENOMIC DNA]</scope>
    <source>
        <strain evidence="9 10">CCALA 037</strain>
    </source>
</reference>
<dbReference type="InterPro" id="IPR041122">
    <property type="entry name" value="RecJ_OB"/>
</dbReference>
<dbReference type="InterPro" id="IPR051673">
    <property type="entry name" value="SSDNA_exonuclease_RecJ"/>
</dbReference>
<dbReference type="AlphaFoldDB" id="A0A2T1F838"/>
<comment type="similarity">
    <text evidence="1">Belongs to the RecJ family.</text>
</comment>
<dbReference type="InterPro" id="IPR004610">
    <property type="entry name" value="RecJ"/>
</dbReference>
<dbReference type="OrthoDB" id="9809852at2"/>
<dbReference type="InterPro" id="IPR003156">
    <property type="entry name" value="DHHA1_dom"/>
</dbReference>
<evidence type="ECO:0000259" key="8">
    <source>
        <dbReference type="Pfam" id="PF17768"/>
    </source>
</evidence>
<dbReference type="Gene3D" id="3.10.310.30">
    <property type="match status" value="1"/>
</dbReference>
<dbReference type="GO" id="GO:0008409">
    <property type="term" value="F:5'-3' exonuclease activity"/>
    <property type="evidence" value="ECO:0007669"/>
    <property type="project" value="InterPro"/>
</dbReference>
<keyword evidence="5 9" id="KW-0269">Exonuclease</keyword>
<evidence type="ECO:0000256" key="5">
    <source>
        <dbReference type="ARBA" id="ARBA00022839"/>
    </source>
</evidence>
<dbReference type="InterPro" id="IPR001667">
    <property type="entry name" value="DDH_dom"/>
</dbReference>
<evidence type="ECO:0000313" key="9">
    <source>
        <dbReference type="EMBL" id="PSB41167.1"/>
    </source>
</evidence>
<keyword evidence="3" id="KW-0540">Nuclease</keyword>
<dbReference type="NCBIfam" id="TIGR00644">
    <property type="entry name" value="recJ"/>
    <property type="match status" value="1"/>
</dbReference>
<dbReference type="EMBL" id="PVWO01000643">
    <property type="protein sequence ID" value="PSB41167.1"/>
    <property type="molecule type" value="Genomic_DNA"/>
</dbReference>
<evidence type="ECO:0000259" key="6">
    <source>
        <dbReference type="Pfam" id="PF01368"/>
    </source>
</evidence>
<feature type="domain" description="RecJ OB" evidence="8">
    <location>
        <begin position="497"/>
        <end position="595"/>
    </location>
</feature>
<dbReference type="GO" id="GO:0006281">
    <property type="term" value="P:DNA repair"/>
    <property type="evidence" value="ECO:0007669"/>
    <property type="project" value="InterPro"/>
</dbReference>
<evidence type="ECO:0000259" key="7">
    <source>
        <dbReference type="Pfam" id="PF02272"/>
    </source>
</evidence>
<dbReference type="Pfam" id="PF02272">
    <property type="entry name" value="DHHA1"/>
    <property type="match status" value="1"/>
</dbReference>
<dbReference type="Pfam" id="PF01368">
    <property type="entry name" value="DHH"/>
    <property type="match status" value="1"/>
</dbReference>
<name>A0A2T1F838_9CYAN</name>
<dbReference type="Pfam" id="PF17768">
    <property type="entry name" value="RecJ_OB"/>
    <property type="match status" value="1"/>
</dbReference>
<dbReference type="GO" id="GO:0003676">
    <property type="term" value="F:nucleic acid binding"/>
    <property type="evidence" value="ECO:0007669"/>
    <property type="project" value="InterPro"/>
</dbReference>
<dbReference type="PANTHER" id="PTHR30255">
    <property type="entry name" value="SINGLE-STRANDED-DNA-SPECIFIC EXONUCLEASE RECJ"/>
    <property type="match status" value="1"/>
</dbReference>
<evidence type="ECO:0000256" key="2">
    <source>
        <dbReference type="ARBA" id="ARBA00019841"/>
    </source>
</evidence>
<dbReference type="PANTHER" id="PTHR30255:SF2">
    <property type="entry name" value="SINGLE-STRANDED-DNA-SPECIFIC EXONUCLEASE RECJ"/>
    <property type="match status" value="1"/>
</dbReference>